<dbReference type="Proteomes" id="UP000275078">
    <property type="component" value="Unassembled WGS sequence"/>
</dbReference>
<dbReference type="PROSITE" id="PS51192">
    <property type="entry name" value="HELICASE_ATP_BIND_1"/>
    <property type="match status" value="1"/>
</dbReference>
<keyword evidence="8 13" id="KW-0347">Helicase</keyword>
<dbReference type="GO" id="GO:0003676">
    <property type="term" value="F:nucleic acid binding"/>
    <property type="evidence" value="ECO:0007669"/>
    <property type="project" value="InterPro"/>
</dbReference>
<keyword evidence="10" id="KW-0539">Nucleus</keyword>
<dbReference type="InterPro" id="IPR027417">
    <property type="entry name" value="P-loop_NTPase"/>
</dbReference>
<dbReference type="PROSITE" id="PS00039">
    <property type="entry name" value="DEAD_ATP_HELICASE"/>
    <property type="match status" value="1"/>
</dbReference>
<dbReference type="CDD" id="cd18787">
    <property type="entry name" value="SF2_C_DEAD"/>
    <property type="match status" value="1"/>
</dbReference>
<evidence type="ECO:0000256" key="11">
    <source>
        <dbReference type="ARBA" id="ARBA00037449"/>
    </source>
</evidence>
<evidence type="ECO:0000259" key="15">
    <source>
        <dbReference type="PROSITE" id="PS51194"/>
    </source>
</evidence>
<dbReference type="Pfam" id="PF00271">
    <property type="entry name" value="Helicase_C"/>
    <property type="match status" value="1"/>
</dbReference>
<evidence type="ECO:0000256" key="6">
    <source>
        <dbReference type="ARBA" id="ARBA00022741"/>
    </source>
</evidence>
<dbReference type="PANTHER" id="PTHR47958">
    <property type="entry name" value="ATP-DEPENDENT RNA HELICASE DBP3"/>
    <property type="match status" value="1"/>
</dbReference>
<evidence type="ECO:0000256" key="2">
    <source>
        <dbReference type="ARBA" id="ARBA00009334"/>
    </source>
</evidence>
<dbReference type="AlphaFoldDB" id="A0A3N4IEU1"/>
<evidence type="ECO:0000259" key="14">
    <source>
        <dbReference type="PROSITE" id="PS51192"/>
    </source>
</evidence>
<dbReference type="GO" id="GO:0003724">
    <property type="term" value="F:RNA helicase activity"/>
    <property type="evidence" value="ECO:0007669"/>
    <property type="project" value="UniProtKB-EC"/>
</dbReference>
<dbReference type="GO" id="GO:0005524">
    <property type="term" value="F:ATP binding"/>
    <property type="evidence" value="ECO:0007669"/>
    <property type="project" value="UniProtKB-KW"/>
</dbReference>
<keyword evidence="5" id="KW-0698">rRNA processing</keyword>
<reference evidence="16 17" key="1">
    <citation type="journal article" date="2018" name="Nat. Ecol. Evol.">
        <title>Pezizomycetes genomes reveal the molecular basis of ectomycorrhizal truffle lifestyle.</title>
        <authorList>
            <person name="Murat C."/>
            <person name="Payen T."/>
            <person name="Noel B."/>
            <person name="Kuo A."/>
            <person name="Morin E."/>
            <person name="Chen J."/>
            <person name="Kohler A."/>
            <person name="Krizsan K."/>
            <person name="Balestrini R."/>
            <person name="Da Silva C."/>
            <person name="Montanini B."/>
            <person name="Hainaut M."/>
            <person name="Levati E."/>
            <person name="Barry K.W."/>
            <person name="Belfiori B."/>
            <person name="Cichocki N."/>
            <person name="Clum A."/>
            <person name="Dockter R.B."/>
            <person name="Fauchery L."/>
            <person name="Guy J."/>
            <person name="Iotti M."/>
            <person name="Le Tacon F."/>
            <person name="Lindquist E.A."/>
            <person name="Lipzen A."/>
            <person name="Malagnac F."/>
            <person name="Mello A."/>
            <person name="Molinier V."/>
            <person name="Miyauchi S."/>
            <person name="Poulain J."/>
            <person name="Riccioni C."/>
            <person name="Rubini A."/>
            <person name="Sitrit Y."/>
            <person name="Splivallo R."/>
            <person name="Traeger S."/>
            <person name="Wang M."/>
            <person name="Zifcakova L."/>
            <person name="Wipf D."/>
            <person name="Zambonelli A."/>
            <person name="Paolocci F."/>
            <person name="Nowrousian M."/>
            <person name="Ottonello S."/>
            <person name="Baldrian P."/>
            <person name="Spatafora J.W."/>
            <person name="Henrissat B."/>
            <person name="Nagy L.G."/>
            <person name="Aury J.M."/>
            <person name="Wincker P."/>
            <person name="Grigoriev I.V."/>
            <person name="Bonfante P."/>
            <person name="Martin F.M."/>
        </authorList>
    </citation>
    <scope>NUCLEOTIDE SEQUENCE [LARGE SCALE GENOMIC DNA]</scope>
    <source>
        <strain evidence="16 17">RN42</strain>
    </source>
</reference>
<dbReference type="GO" id="GO:0016787">
    <property type="term" value="F:hydrolase activity"/>
    <property type="evidence" value="ECO:0007669"/>
    <property type="project" value="UniProtKB-KW"/>
</dbReference>
<organism evidence="16 17">
    <name type="scientific">Ascobolus immersus RN42</name>
    <dbReference type="NCBI Taxonomy" id="1160509"/>
    <lineage>
        <taxon>Eukaryota</taxon>
        <taxon>Fungi</taxon>
        <taxon>Dikarya</taxon>
        <taxon>Ascomycota</taxon>
        <taxon>Pezizomycotina</taxon>
        <taxon>Pezizomycetes</taxon>
        <taxon>Pezizales</taxon>
        <taxon>Ascobolaceae</taxon>
        <taxon>Ascobolus</taxon>
    </lineage>
</organism>
<name>A0A3N4IEU1_ASCIM</name>
<dbReference type="InterPro" id="IPR000629">
    <property type="entry name" value="RNA-helicase_DEAD-box_CS"/>
</dbReference>
<gene>
    <name evidence="16" type="ORF">BJ508DRAFT_413626</name>
</gene>
<evidence type="ECO:0000256" key="8">
    <source>
        <dbReference type="ARBA" id="ARBA00022806"/>
    </source>
</evidence>
<evidence type="ECO:0000256" key="9">
    <source>
        <dbReference type="ARBA" id="ARBA00022840"/>
    </source>
</evidence>
<comment type="subcellular location">
    <subcellularLocation>
        <location evidence="1">Nucleus</location>
        <location evidence="1">Nucleolus</location>
    </subcellularLocation>
</comment>
<dbReference type="InterPro" id="IPR014001">
    <property type="entry name" value="Helicase_ATP-bd"/>
</dbReference>
<protein>
    <recommendedName>
        <fullName evidence="3">RNA helicase</fullName>
        <ecNumber evidence="3">3.6.4.13</ecNumber>
    </recommendedName>
</protein>
<keyword evidence="7 13" id="KW-0378">Hydrolase</keyword>
<evidence type="ECO:0000256" key="4">
    <source>
        <dbReference type="ARBA" id="ARBA00022517"/>
    </source>
</evidence>
<dbReference type="SMART" id="SM00487">
    <property type="entry name" value="DEXDc"/>
    <property type="match status" value="1"/>
</dbReference>
<dbReference type="OrthoDB" id="196131at2759"/>
<dbReference type="SMART" id="SM00490">
    <property type="entry name" value="HELICc"/>
    <property type="match status" value="1"/>
</dbReference>
<feature type="domain" description="Helicase ATP-binding" evidence="14">
    <location>
        <begin position="52"/>
        <end position="227"/>
    </location>
</feature>
<feature type="domain" description="Helicase C-terminal" evidence="15">
    <location>
        <begin position="265"/>
        <end position="408"/>
    </location>
</feature>
<dbReference type="SUPFAM" id="SSF52540">
    <property type="entry name" value="P-loop containing nucleoside triphosphate hydrolases"/>
    <property type="match status" value="1"/>
</dbReference>
<dbReference type="Gene3D" id="3.40.50.300">
    <property type="entry name" value="P-loop containing nucleotide triphosphate hydrolases"/>
    <property type="match status" value="2"/>
</dbReference>
<dbReference type="STRING" id="1160509.A0A3N4IEU1"/>
<dbReference type="EC" id="3.6.4.13" evidence="3"/>
<keyword evidence="17" id="KW-1185">Reference proteome</keyword>
<dbReference type="Pfam" id="PF00270">
    <property type="entry name" value="DEAD"/>
    <property type="match status" value="1"/>
</dbReference>
<evidence type="ECO:0000256" key="10">
    <source>
        <dbReference type="ARBA" id="ARBA00023242"/>
    </source>
</evidence>
<evidence type="ECO:0000256" key="3">
    <source>
        <dbReference type="ARBA" id="ARBA00012552"/>
    </source>
</evidence>
<dbReference type="InterPro" id="IPR011545">
    <property type="entry name" value="DEAD/DEAH_box_helicase_dom"/>
</dbReference>
<evidence type="ECO:0000256" key="1">
    <source>
        <dbReference type="ARBA" id="ARBA00004604"/>
    </source>
</evidence>
<evidence type="ECO:0000313" key="16">
    <source>
        <dbReference type="EMBL" id="RPA83208.1"/>
    </source>
</evidence>
<dbReference type="PROSITE" id="PS51194">
    <property type="entry name" value="HELICASE_CTER"/>
    <property type="match status" value="1"/>
</dbReference>
<evidence type="ECO:0000256" key="7">
    <source>
        <dbReference type="ARBA" id="ARBA00022801"/>
    </source>
</evidence>
<keyword evidence="9 13" id="KW-0067">ATP-binding</keyword>
<evidence type="ECO:0000256" key="13">
    <source>
        <dbReference type="RuleBase" id="RU000492"/>
    </source>
</evidence>
<comment type="catalytic activity">
    <reaction evidence="12">
        <text>ATP + H2O = ADP + phosphate + H(+)</text>
        <dbReference type="Rhea" id="RHEA:13065"/>
        <dbReference type="ChEBI" id="CHEBI:15377"/>
        <dbReference type="ChEBI" id="CHEBI:15378"/>
        <dbReference type="ChEBI" id="CHEBI:30616"/>
        <dbReference type="ChEBI" id="CHEBI:43474"/>
        <dbReference type="ChEBI" id="CHEBI:456216"/>
        <dbReference type="EC" id="3.6.4.13"/>
    </reaction>
</comment>
<keyword evidence="4" id="KW-0690">Ribosome biogenesis</keyword>
<evidence type="ECO:0000256" key="5">
    <source>
        <dbReference type="ARBA" id="ARBA00022552"/>
    </source>
</evidence>
<evidence type="ECO:0000256" key="12">
    <source>
        <dbReference type="ARBA" id="ARBA00047984"/>
    </source>
</evidence>
<dbReference type="EMBL" id="ML119666">
    <property type="protein sequence ID" value="RPA83208.1"/>
    <property type="molecule type" value="Genomic_DNA"/>
</dbReference>
<evidence type="ECO:0000313" key="17">
    <source>
        <dbReference type="Proteomes" id="UP000275078"/>
    </source>
</evidence>
<dbReference type="CDD" id="cd00268">
    <property type="entry name" value="DEADc"/>
    <property type="match status" value="1"/>
</dbReference>
<comment type="similarity">
    <text evidence="2">Belongs to the DEAD box helicase family. DDX5/DBP2 subfamily.</text>
</comment>
<keyword evidence="6 13" id="KW-0547">Nucleotide-binding</keyword>
<sequence>MIRTEPPKDMEALRPMLSFSHLKLDTYPKLKSSFETMSKKFTQPSPIQAAVWPYLLSGKDCVGVAETGSGKTLAFSIPAMMHVLSSKENKSKGIKVVIVSPTRELAMQIYDVVEALCAGTGISSCCVYGGVPKYEQIPAVKRASLLVGTPGRLIDLIQDGSADLSKVNYLVLDEADRMLDKGFEEPIRQIFGACPPAASRQTLMFTATWPPSVRKLASTFMNSPARITIGDRGDEETGELRANTRIKQIVEVLEDPRAKERKLLTLLKEYDTTTKILVFCLYKKEAARVEQLLRNNARQNVVAIQGDMAQPARTASLNAFKSGQASVLVATDVAARGLDIPDVKLVVNLTFPLTIEDYVHRIGRTGRAGGEGTAITYFTEWDKDRAGALVNVLKKAGQTVPEGLEKWGGTVKKKGHAVYGAFFREVDENVKATKIKFDD</sequence>
<accession>A0A3N4IEU1</accession>
<proteinExistence type="inferred from homology"/>
<dbReference type="InterPro" id="IPR001650">
    <property type="entry name" value="Helicase_C-like"/>
</dbReference>
<dbReference type="InterPro" id="IPR044742">
    <property type="entry name" value="DEAD/DEAH_RhlB"/>
</dbReference>
<comment type="function">
    <text evidence="11">ATP-dependent RNA helicase required for 60S ribosomal subunit synthesis. Involved in efficient pre-rRNA processing, predominantly at site A3, which is necessary for the normal formation of 25S and 5.8S rRNAs.</text>
</comment>